<proteinExistence type="predicted"/>
<name>A0A7C8JPU8_ORBOL</name>
<dbReference type="AlphaFoldDB" id="A0A7C8JPU8"/>
<evidence type="ECO:0000313" key="4">
    <source>
        <dbReference type="Proteomes" id="UP000480548"/>
    </source>
</evidence>
<keyword evidence="1" id="KW-0472">Membrane</keyword>
<dbReference type="SUPFAM" id="SSF51126">
    <property type="entry name" value="Pectin lyase-like"/>
    <property type="match status" value="1"/>
</dbReference>
<comment type="caution">
    <text evidence="3">The sequence shown here is derived from an EMBL/GenBank/DDBJ whole genome shotgun (WGS) entry which is preliminary data.</text>
</comment>
<keyword evidence="1" id="KW-0812">Transmembrane</keyword>
<dbReference type="Pfam" id="PF12708">
    <property type="entry name" value="Pect-lyase_RHGA_epim"/>
    <property type="match status" value="1"/>
</dbReference>
<sequence>MNKPTWVAGRTISSAIFVTSSVIIIFFLHQERAFRIPNYEKLTNLASLSRRNTGQLVHSNLPVGAKIRAREDGLLNENQTAILNPRAPNDFCLTQVEHGHHPHAPAGYQVFRNVKDFGAKGDGVTDDTDAINKAISSGNRCGLGSGSTTVLGAVVYFPSGKPIIKGSKNFVGIALIDTNVYIPGGNGDQWYINQNNFYRSIRTFVIDLRDMSPDSQGWPPTGMYWQVAQETSLQNIHFVMSTAPGNN</sequence>
<keyword evidence="1" id="KW-1133">Transmembrane helix</keyword>
<evidence type="ECO:0000313" key="3">
    <source>
        <dbReference type="EMBL" id="KAF3132949.1"/>
    </source>
</evidence>
<evidence type="ECO:0000259" key="2">
    <source>
        <dbReference type="Pfam" id="PF12708"/>
    </source>
</evidence>
<gene>
    <name evidence="3" type="ORF">TWF703_007088</name>
</gene>
<dbReference type="InterPro" id="IPR011050">
    <property type="entry name" value="Pectin_lyase_fold/virulence"/>
</dbReference>
<feature type="transmembrane region" description="Helical" evidence="1">
    <location>
        <begin position="6"/>
        <end position="28"/>
    </location>
</feature>
<dbReference type="InterPro" id="IPR024535">
    <property type="entry name" value="RHGA/B-epi-like_pectate_lyase"/>
</dbReference>
<dbReference type="Proteomes" id="UP000480548">
    <property type="component" value="Unassembled WGS sequence"/>
</dbReference>
<organism evidence="3 4">
    <name type="scientific">Orbilia oligospora</name>
    <name type="common">Nematode-trapping fungus</name>
    <name type="synonym">Arthrobotrys oligospora</name>
    <dbReference type="NCBI Taxonomy" id="2813651"/>
    <lineage>
        <taxon>Eukaryota</taxon>
        <taxon>Fungi</taxon>
        <taxon>Dikarya</taxon>
        <taxon>Ascomycota</taxon>
        <taxon>Pezizomycotina</taxon>
        <taxon>Orbiliomycetes</taxon>
        <taxon>Orbiliales</taxon>
        <taxon>Orbiliaceae</taxon>
        <taxon>Orbilia</taxon>
    </lineage>
</organism>
<evidence type="ECO:0000256" key="1">
    <source>
        <dbReference type="SAM" id="Phobius"/>
    </source>
</evidence>
<dbReference type="EMBL" id="WIQZ01000042">
    <property type="protein sequence ID" value="KAF3132949.1"/>
    <property type="molecule type" value="Genomic_DNA"/>
</dbReference>
<accession>A0A7C8JPU8</accession>
<protein>
    <recommendedName>
        <fullName evidence="2">Rhamnogalacturonase A/B/Epimerase-like pectate lyase domain-containing protein</fullName>
    </recommendedName>
</protein>
<dbReference type="InterPro" id="IPR012334">
    <property type="entry name" value="Pectin_lyas_fold"/>
</dbReference>
<feature type="domain" description="Rhamnogalacturonase A/B/Epimerase-like pectate lyase" evidence="2">
    <location>
        <begin position="160"/>
        <end position="246"/>
    </location>
</feature>
<dbReference type="Gene3D" id="2.160.20.10">
    <property type="entry name" value="Single-stranded right-handed beta-helix, Pectin lyase-like"/>
    <property type="match status" value="2"/>
</dbReference>
<reference evidence="3 4" key="1">
    <citation type="submission" date="2019-06" db="EMBL/GenBank/DDBJ databases">
        <authorList>
            <person name="Palmer J.M."/>
        </authorList>
    </citation>
    <scope>NUCLEOTIDE SEQUENCE [LARGE SCALE GENOMIC DNA]</scope>
    <source>
        <strain evidence="3 4">TWF703</strain>
    </source>
</reference>